<evidence type="ECO:0000313" key="2">
    <source>
        <dbReference type="Proteomes" id="UP000499080"/>
    </source>
</evidence>
<accession>A0A4Y2PSE9</accession>
<name>A0A4Y2PSE9_ARAVE</name>
<keyword evidence="2" id="KW-1185">Reference proteome</keyword>
<comment type="caution">
    <text evidence="1">The sequence shown here is derived from an EMBL/GenBank/DDBJ whole genome shotgun (WGS) entry which is preliminary data.</text>
</comment>
<feature type="non-terminal residue" evidence="1">
    <location>
        <position position="1"/>
    </location>
</feature>
<sequence>DLEIYLEYFEENYHKFRNHTIPGALIEYCNTDAGEQQDLFEKIMDALQSLEKVVCADPDLASMCARGRQLFVRYHF</sequence>
<dbReference type="AlphaFoldDB" id="A0A4Y2PSE9"/>
<reference evidence="1 2" key="1">
    <citation type="journal article" date="2019" name="Sci. Rep.">
        <title>Orb-weaving spider Araneus ventricosus genome elucidates the spidroin gene catalogue.</title>
        <authorList>
            <person name="Kono N."/>
            <person name="Nakamura H."/>
            <person name="Ohtoshi R."/>
            <person name="Moran D.A.P."/>
            <person name="Shinohara A."/>
            <person name="Yoshida Y."/>
            <person name="Fujiwara M."/>
            <person name="Mori M."/>
            <person name="Tomita M."/>
            <person name="Arakawa K."/>
        </authorList>
    </citation>
    <scope>NUCLEOTIDE SEQUENCE [LARGE SCALE GENOMIC DNA]</scope>
</reference>
<organism evidence="1 2">
    <name type="scientific">Araneus ventricosus</name>
    <name type="common">Orbweaver spider</name>
    <name type="synonym">Epeira ventricosa</name>
    <dbReference type="NCBI Taxonomy" id="182803"/>
    <lineage>
        <taxon>Eukaryota</taxon>
        <taxon>Metazoa</taxon>
        <taxon>Ecdysozoa</taxon>
        <taxon>Arthropoda</taxon>
        <taxon>Chelicerata</taxon>
        <taxon>Arachnida</taxon>
        <taxon>Araneae</taxon>
        <taxon>Araneomorphae</taxon>
        <taxon>Entelegynae</taxon>
        <taxon>Araneoidea</taxon>
        <taxon>Araneidae</taxon>
        <taxon>Araneus</taxon>
    </lineage>
</organism>
<gene>
    <name evidence="1" type="ORF">AVEN_131239_1</name>
</gene>
<evidence type="ECO:0000313" key="1">
    <source>
        <dbReference type="EMBL" id="GBN54838.1"/>
    </source>
</evidence>
<dbReference type="EMBL" id="BGPR01012157">
    <property type="protein sequence ID" value="GBN54838.1"/>
    <property type="molecule type" value="Genomic_DNA"/>
</dbReference>
<dbReference type="Proteomes" id="UP000499080">
    <property type="component" value="Unassembled WGS sequence"/>
</dbReference>
<protein>
    <submittedName>
        <fullName evidence="1">Uncharacterized protein</fullName>
    </submittedName>
</protein>
<proteinExistence type="predicted"/>